<evidence type="ECO:0000313" key="2">
    <source>
        <dbReference type="EMBL" id="RNJ61069.1"/>
    </source>
</evidence>
<organism evidence="2 3">
    <name type="scientific">Verticillium nonalfalfae</name>
    <dbReference type="NCBI Taxonomy" id="1051616"/>
    <lineage>
        <taxon>Eukaryota</taxon>
        <taxon>Fungi</taxon>
        <taxon>Dikarya</taxon>
        <taxon>Ascomycota</taxon>
        <taxon>Pezizomycotina</taxon>
        <taxon>Sordariomycetes</taxon>
        <taxon>Hypocreomycetidae</taxon>
        <taxon>Glomerellales</taxon>
        <taxon>Plectosphaerellaceae</taxon>
        <taxon>Verticillium</taxon>
    </lineage>
</organism>
<keyword evidence="3" id="KW-1185">Reference proteome</keyword>
<dbReference type="Proteomes" id="UP000267145">
    <property type="component" value="Unassembled WGS sequence"/>
</dbReference>
<dbReference type="GeneID" id="39607171"/>
<dbReference type="AlphaFoldDB" id="A0A3M9YKU5"/>
<name>A0A3M9YKU5_9PEZI</name>
<evidence type="ECO:0000256" key="1">
    <source>
        <dbReference type="SAM" id="MobiDB-lite"/>
    </source>
</evidence>
<sequence>MFDENLFLDDLVHHRHQFCSSFLVAAVLSTACQQHAAFDAKSFEYIPGLTFECEMSWRSERHQPSSLTLAASQLFASSGALRGQHSLLKELLSDENRGGAMFESVDDDAWPNTLEGATEGPSRGRSPES</sequence>
<dbReference type="RefSeq" id="XP_028499227.1">
    <property type="nucleotide sequence ID" value="XM_028637671.1"/>
</dbReference>
<gene>
    <name evidence="2" type="ORF">D7B24_003482</name>
</gene>
<comment type="caution">
    <text evidence="2">The sequence shown here is derived from an EMBL/GenBank/DDBJ whole genome shotgun (WGS) entry which is preliminary data.</text>
</comment>
<reference evidence="2 3" key="1">
    <citation type="submission" date="2018-10" db="EMBL/GenBank/DDBJ databases">
        <title>Genome sequence of Verticillium nonalfalfae VnAa140.</title>
        <authorList>
            <person name="Stajich J.E."/>
            <person name="Kasson M.T."/>
        </authorList>
    </citation>
    <scope>NUCLEOTIDE SEQUENCE [LARGE SCALE GENOMIC DNA]</scope>
    <source>
        <strain evidence="2 3">VnAa140</strain>
    </source>
</reference>
<protein>
    <recommendedName>
        <fullName evidence="4">Transcription factor domain-containing protein</fullName>
    </recommendedName>
</protein>
<feature type="region of interest" description="Disordered" evidence="1">
    <location>
        <begin position="102"/>
        <end position="129"/>
    </location>
</feature>
<evidence type="ECO:0008006" key="4">
    <source>
        <dbReference type="Google" id="ProtNLM"/>
    </source>
</evidence>
<accession>A0A3M9YKU5</accession>
<evidence type="ECO:0000313" key="3">
    <source>
        <dbReference type="Proteomes" id="UP000267145"/>
    </source>
</evidence>
<dbReference type="EMBL" id="RBVV01000002">
    <property type="protein sequence ID" value="RNJ61069.1"/>
    <property type="molecule type" value="Genomic_DNA"/>
</dbReference>
<proteinExistence type="predicted"/>
<dbReference type="STRING" id="1051616.A0A3M9YKU5"/>